<dbReference type="EC" id="2.4.1.291" evidence="2"/>
<proteinExistence type="predicted"/>
<keyword evidence="2" id="KW-0328">Glycosyltransferase</keyword>
<protein>
    <submittedName>
        <fullName evidence="2">N-acetylgalactosamine-N, N'-diacetylbacillosaminyl-diphospho-undecaprenol 4-alpha-N-acetylgalactosaminyltransferase</fullName>
        <ecNumber evidence="2">2.4.1.291</ecNumber>
    </submittedName>
</protein>
<evidence type="ECO:0000259" key="1">
    <source>
        <dbReference type="Pfam" id="PF00534"/>
    </source>
</evidence>
<dbReference type="Gene3D" id="3.40.50.2000">
    <property type="entry name" value="Glycogen Phosphorylase B"/>
    <property type="match status" value="1"/>
</dbReference>
<dbReference type="EMBL" id="VSSQ01145404">
    <property type="protein sequence ID" value="MPN64478.1"/>
    <property type="molecule type" value="Genomic_DNA"/>
</dbReference>
<dbReference type="Pfam" id="PF00534">
    <property type="entry name" value="Glycos_transf_1"/>
    <property type="match status" value="1"/>
</dbReference>
<comment type="caution">
    <text evidence="2">The sequence shown here is derived from an EMBL/GenBank/DDBJ whole genome shotgun (WGS) entry which is preliminary data.</text>
</comment>
<reference evidence="2" key="1">
    <citation type="submission" date="2019-08" db="EMBL/GenBank/DDBJ databases">
        <authorList>
            <person name="Kucharzyk K."/>
            <person name="Murdoch R.W."/>
            <person name="Higgins S."/>
            <person name="Loffler F."/>
        </authorList>
    </citation>
    <scope>NUCLEOTIDE SEQUENCE</scope>
</reference>
<feature type="domain" description="Glycosyl transferase family 1" evidence="1">
    <location>
        <begin position="3"/>
        <end position="115"/>
    </location>
</feature>
<accession>A0A645JLC8</accession>
<sequence>MFLIGGGETEPQLRTIVKENNLTNVLLLGYKLNPYADIAACDLFVLSSLYEGFATIVNESLISGTPVLSTKVSGIQEQLTEVEYGWIVENNQQALNIGYVEAIKNPEKLAKMKENLQAYHYPNEKILQEFMEVL</sequence>
<keyword evidence="2" id="KW-0808">Transferase</keyword>
<dbReference type="SUPFAM" id="SSF53756">
    <property type="entry name" value="UDP-Glycosyltransferase/glycogen phosphorylase"/>
    <property type="match status" value="1"/>
</dbReference>
<dbReference type="InterPro" id="IPR001296">
    <property type="entry name" value="Glyco_trans_1"/>
</dbReference>
<gene>
    <name evidence="2" type="primary">pglJ_9</name>
    <name evidence="2" type="ORF">SDC9_212253</name>
</gene>
<name>A0A645JLC8_9ZZZZ</name>
<evidence type="ECO:0000313" key="2">
    <source>
        <dbReference type="EMBL" id="MPN64478.1"/>
    </source>
</evidence>
<dbReference type="GO" id="GO:0016757">
    <property type="term" value="F:glycosyltransferase activity"/>
    <property type="evidence" value="ECO:0007669"/>
    <property type="project" value="UniProtKB-KW"/>
</dbReference>
<dbReference type="PANTHER" id="PTHR12526">
    <property type="entry name" value="GLYCOSYLTRANSFERASE"/>
    <property type="match status" value="1"/>
</dbReference>
<organism evidence="2">
    <name type="scientific">bioreactor metagenome</name>
    <dbReference type="NCBI Taxonomy" id="1076179"/>
    <lineage>
        <taxon>unclassified sequences</taxon>
        <taxon>metagenomes</taxon>
        <taxon>ecological metagenomes</taxon>
    </lineage>
</organism>
<dbReference type="AlphaFoldDB" id="A0A645JLC8"/>